<dbReference type="Gene3D" id="3.90.1490.10">
    <property type="entry name" value="putative n-type atp pyrophosphatase, domain 2"/>
    <property type="match status" value="1"/>
</dbReference>
<evidence type="ECO:0000256" key="1">
    <source>
        <dbReference type="ARBA" id="ARBA00012089"/>
    </source>
</evidence>
<keyword evidence="8" id="KW-1185">Reference proteome</keyword>
<evidence type="ECO:0000256" key="2">
    <source>
        <dbReference type="ARBA" id="ARBA00018426"/>
    </source>
</evidence>
<evidence type="ECO:0000256" key="5">
    <source>
        <dbReference type="ARBA" id="ARBA00048108"/>
    </source>
</evidence>
<accession>A0A9W7EY57</accession>
<comment type="caution">
    <text evidence="7">The sequence shown here is derived from an EMBL/GenBank/DDBJ whole genome shotgun (WGS) entry which is preliminary data.</text>
</comment>
<gene>
    <name evidence="7" type="ORF">TrST_g4016</name>
</gene>
<dbReference type="InterPro" id="IPR002761">
    <property type="entry name" value="Diphthami_syn_dom"/>
</dbReference>
<evidence type="ECO:0000313" key="8">
    <source>
        <dbReference type="Proteomes" id="UP001165085"/>
    </source>
</evidence>
<dbReference type="EMBL" id="BRXY01000428">
    <property type="protein sequence ID" value="GMH94123.1"/>
    <property type="molecule type" value="Genomic_DNA"/>
</dbReference>
<reference evidence="8" key="1">
    <citation type="journal article" date="2023" name="Commun. Biol.">
        <title>Genome analysis of Parmales, the sister group of diatoms, reveals the evolutionary specialization of diatoms from phago-mixotrophs to photoautotrophs.</title>
        <authorList>
            <person name="Ban H."/>
            <person name="Sato S."/>
            <person name="Yoshikawa S."/>
            <person name="Yamada K."/>
            <person name="Nakamura Y."/>
            <person name="Ichinomiya M."/>
            <person name="Sato N."/>
            <person name="Blanc-Mathieu R."/>
            <person name="Endo H."/>
            <person name="Kuwata A."/>
            <person name="Ogata H."/>
        </authorList>
    </citation>
    <scope>NUCLEOTIDE SEQUENCE [LARGE SCALE GENOMIC DNA]</scope>
    <source>
        <strain evidence="8">NIES 3701</strain>
    </source>
</reference>
<name>A0A9W7EY57_9STRA</name>
<dbReference type="EC" id="6.3.1.14" evidence="1"/>
<comment type="catalytic activity">
    <reaction evidence="5">
        <text>diphthine-[translation elongation factor 2] + NH4(+) + ATP = diphthamide-[translation elongation factor 2] + AMP + diphosphate + H(+)</text>
        <dbReference type="Rhea" id="RHEA:19753"/>
        <dbReference type="Rhea" id="RHEA-COMP:10172"/>
        <dbReference type="Rhea" id="RHEA-COMP:10174"/>
        <dbReference type="ChEBI" id="CHEBI:15378"/>
        <dbReference type="ChEBI" id="CHEBI:16692"/>
        <dbReference type="ChEBI" id="CHEBI:28938"/>
        <dbReference type="ChEBI" id="CHEBI:30616"/>
        <dbReference type="ChEBI" id="CHEBI:33019"/>
        <dbReference type="ChEBI" id="CHEBI:82696"/>
        <dbReference type="ChEBI" id="CHEBI:456215"/>
        <dbReference type="EC" id="6.3.1.14"/>
    </reaction>
</comment>
<dbReference type="Pfam" id="PF01902">
    <property type="entry name" value="Diphthami_syn_2"/>
    <property type="match status" value="1"/>
</dbReference>
<feature type="domain" description="Diphthamide synthase" evidence="6">
    <location>
        <begin position="18"/>
        <end position="225"/>
    </location>
</feature>
<protein>
    <recommendedName>
        <fullName evidence="2">Diphthine--ammonia ligase</fullName>
        <ecNumber evidence="1">6.3.1.14</ecNumber>
    </recommendedName>
    <alternativeName>
        <fullName evidence="3">Diphthamide synthase</fullName>
    </alternativeName>
    <alternativeName>
        <fullName evidence="4">Diphthamide synthetase</fullName>
    </alternativeName>
</protein>
<dbReference type="AlphaFoldDB" id="A0A9W7EY57"/>
<dbReference type="GO" id="GO:0017178">
    <property type="term" value="F:diphthine-ammonia ligase activity"/>
    <property type="evidence" value="ECO:0007669"/>
    <property type="project" value="UniProtKB-EC"/>
</dbReference>
<evidence type="ECO:0000313" key="7">
    <source>
        <dbReference type="EMBL" id="GMH94123.1"/>
    </source>
</evidence>
<dbReference type="Gene3D" id="3.40.50.620">
    <property type="entry name" value="HUPs"/>
    <property type="match status" value="1"/>
</dbReference>
<dbReference type="InterPro" id="IPR014729">
    <property type="entry name" value="Rossmann-like_a/b/a_fold"/>
</dbReference>
<proteinExistence type="predicted"/>
<evidence type="ECO:0000256" key="3">
    <source>
        <dbReference type="ARBA" id="ARBA00029814"/>
    </source>
</evidence>
<dbReference type="CDD" id="cd01994">
    <property type="entry name" value="AANH_PF0828-like"/>
    <property type="match status" value="1"/>
</dbReference>
<evidence type="ECO:0000256" key="4">
    <source>
        <dbReference type="ARBA" id="ARBA00031552"/>
    </source>
</evidence>
<dbReference type="Proteomes" id="UP001165085">
    <property type="component" value="Unassembled WGS sequence"/>
</dbReference>
<sequence>MPREAQHLSPSSPRSLAVVSWTGGKDCNLALLSAWRNPTLEVIGLVVFVPEGVDFKAHPIRIQELQATALSLPLTKIKIPKGATDYKAAYMKGMRELNVGLGVEVIVTGDMDLVDGMPNWMEECAAEVEGIKKVELPLWRADRVACLERLVAESFSVVFSCVKSPWLDKEWIGMEITPEVIEEMKEIAKRNPPGGALPLDLGGENGEYHSMVLNGPLYEHGVHLKCEAEPRELEGQPGQEAGAMWWTLKIKDASLSP</sequence>
<evidence type="ECO:0000259" key="6">
    <source>
        <dbReference type="Pfam" id="PF01902"/>
    </source>
</evidence>
<organism evidence="7 8">
    <name type="scientific">Triparma strigata</name>
    <dbReference type="NCBI Taxonomy" id="1606541"/>
    <lineage>
        <taxon>Eukaryota</taxon>
        <taxon>Sar</taxon>
        <taxon>Stramenopiles</taxon>
        <taxon>Ochrophyta</taxon>
        <taxon>Bolidophyceae</taxon>
        <taxon>Parmales</taxon>
        <taxon>Triparmaceae</taxon>
        <taxon>Triparma</taxon>
    </lineage>
</organism>
<dbReference type="OrthoDB" id="686384at2759"/>
<dbReference type="SUPFAM" id="SSF52402">
    <property type="entry name" value="Adenine nucleotide alpha hydrolases-like"/>
    <property type="match status" value="1"/>
</dbReference>